<dbReference type="OrthoDB" id="501518at2"/>
<keyword evidence="3 4" id="KW-0274">FAD</keyword>
<keyword evidence="4" id="KW-0547">Nucleotide-binding</keyword>
<evidence type="ECO:0000313" key="7">
    <source>
        <dbReference type="EMBL" id="OKH10879.1"/>
    </source>
</evidence>
<feature type="binding site" evidence="4">
    <location>
        <begin position="215"/>
        <end position="222"/>
    </location>
    <ligand>
        <name>NAD(+)</name>
        <dbReference type="ChEBI" id="CHEBI:57540"/>
    </ligand>
</feature>
<dbReference type="InterPro" id="IPR016156">
    <property type="entry name" value="FAD/NAD-linked_Rdtase_dimer_sf"/>
</dbReference>
<evidence type="ECO:0000256" key="2">
    <source>
        <dbReference type="ARBA" id="ARBA00022630"/>
    </source>
</evidence>
<dbReference type="InterPro" id="IPR023753">
    <property type="entry name" value="FAD/NAD-binding_dom"/>
</dbReference>
<comment type="caution">
    <text evidence="7">The sequence shown here is derived from an EMBL/GenBank/DDBJ whole genome shotgun (WGS) entry which is preliminary data.</text>
</comment>
<evidence type="ECO:0000256" key="1">
    <source>
        <dbReference type="ARBA" id="ARBA00007532"/>
    </source>
</evidence>
<dbReference type="PANTHER" id="PTHR43014:SF2">
    <property type="entry name" value="MERCURIC REDUCTASE"/>
    <property type="match status" value="1"/>
</dbReference>
<keyword evidence="8" id="KW-1185">Reference proteome</keyword>
<comment type="similarity">
    <text evidence="1">Belongs to the class-I pyridine nucleotide-disulfide oxidoreductase family.</text>
</comment>
<dbReference type="Gene3D" id="3.30.390.30">
    <property type="match status" value="1"/>
</dbReference>
<feature type="domain" description="Pyridine nucleotide-disulphide oxidoreductase dimerisation" evidence="5">
    <location>
        <begin position="376"/>
        <end position="484"/>
    </location>
</feature>
<organism evidence="7 8">
    <name type="scientific">Fischerella major NIES-592</name>
    <dbReference type="NCBI Taxonomy" id="210994"/>
    <lineage>
        <taxon>Bacteria</taxon>
        <taxon>Bacillati</taxon>
        <taxon>Cyanobacteriota</taxon>
        <taxon>Cyanophyceae</taxon>
        <taxon>Nostocales</taxon>
        <taxon>Hapalosiphonaceae</taxon>
        <taxon>Fischerella</taxon>
    </lineage>
</organism>
<dbReference type="Pfam" id="PF02852">
    <property type="entry name" value="Pyr_redox_dim"/>
    <property type="match status" value="1"/>
</dbReference>
<dbReference type="GO" id="GO:0050660">
    <property type="term" value="F:flavin adenine dinucleotide binding"/>
    <property type="evidence" value="ECO:0007669"/>
    <property type="project" value="TreeGrafter"/>
</dbReference>
<dbReference type="Pfam" id="PF07992">
    <property type="entry name" value="Pyr_redox_2"/>
    <property type="match status" value="1"/>
</dbReference>
<dbReference type="AlphaFoldDB" id="A0A1U7GSU8"/>
<accession>A0A1U7GSU8</accession>
<evidence type="ECO:0000259" key="5">
    <source>
        <dbReference type="Pfam" id="PF02852"/>
    </source>
</evidence>
<dbReference type="Gene3D" id="3.50.50.60">
    <property type="entry name" value="FAD/NAD(P)-binding domain"/>
    <property type="match status" value="3"/>
</dbReference>
<proteinExistence type="inferred from homology"/>
<evidence type="ECO:0000313" key="8">
    <source>
        <dbReference type="Proteomes" id="UP000186391"/>
    </source>
</evidence>
<name>A0A1U7GSU8_9CYAN</name>
<dbReference type="GO" id="GO:0003955">
    <property type="term" value="F:NAD(P)H dehydrogenase (quinone) activity"/>
    <property type="evidence" value="ECO:0007669"/>
    <property type="project" value="TreeGrafter"/>
</dbReference>
<dbReference type="PRINTS" id="PR00411">
    <property type="entry name" value="PNDRDTASEI"/>
</dbReference>
<feature type="binding site" evidence="4">
    <location>
        <position position="149"/>
    </location>
    <ligand>
        <name>FAD</name>
        <dbReference type="ChEBI" id="CHEBI:57692"/>
    </ligand>
</feature>
<feature type="domain" description="FAD/NAD(P)-binding" evidence="6">
    <location>
        <begin position="5"/>
        <end position="355"/>
    </location>
</feature>
<dbReference type="Proteomes" id="UP000186391">
    <property type="component" value="Unassembled WGS sequence"/>
</dbReference>
<dbReference type="InterPro" id="IPR004099">
    <property type="entry name" value="Pyr_nucl-diS_OxRdtase_dimer"/>
</dbReference>
<dbReference type="SUPFAM" id="SSF51905">
    <property type="entry name" value="FAD/NAD(P)-binding domain"/>
    <property type="match status" value="1"/>
</dbReference>
<dbReference type="InterPro" id="IPR001100">
    <property type="entry name" value="Pyr_nuc-diS_OxRdtase"/>
</dbReference>
<gene>
    <name evidence="7" type="ORF">NIES592_23675</name>
</gene>
<dbReference type="InterPro" id="IPR036188">
    <property type="entry name" value="FAD/NAD-bd_sf"/>
</dbReference>
<evidence type="ECO:0000256" key="3">
    <source>
        <dbReference type="ARBA" id="ARBA00022827"/>
    </source>
</evidence>
<reference evidence="7 8" key="1">
    <citation type="submission" date="2016-11" db="EMBL/GenBank/DDBJ databases">
        <title>Draft Genome Sequences of Nine Cyanobacterial Strains from Diverse Habitats.</title>
        <authorList>
            <person name="Zhu T."/>
            <person name="Hou S."/>
            <person name="Lu X."/>
            <person name="Hess W.R."/>
        </authorList>
    </citation>
    <scope>NUCLEOTIDE SEQUENCE [LARGE SCALE GENOMIC DNA]</scope>
    <source>
        <strain evidence="7 8">NIES-592</strain>
    </source>
</reference>
<keyword evidence="2" id="KW-0285">Flavoprotein</keyword>
<evidence type="ECO:0000256" key="4">
    <source>
        <dbReference type="PIRSR" id="PIRSR000350-3"/>
    </source>
</evidence>
<keyword evidence="4" id="KW-0520">NAD</keyword>
<protein>
    <submittedName>
        <fullName evidence="7">Mercuric reductase</fullName>
    </submittedName>
</protein>
<dbReference type="SUPFAM" id="SSF55424">
    <property type="entry name" value="FAD/NAD-linked reductases, dimerisation (C-terminal) domain"/>
    <property type="match status" value="1"/>
</dbReference>
<dbReference type="PANTHER" id="PTHR43014">
    <property type="entry name" value="MERCURIC REDUCTASE"/>
    <property type="match status" value="1"/>
</dbReference>
<dbReference type="RefSeq" id="WP_073557096.1">
    <property type="nucleotide sequence ID" value="NZ_MRCA01000028.1"/>
</dbReference>
<evidence type="ECO:0000259" key="6">
    <source>
        <dbReference type="Pfam" id="PF07992"/>
    </source>
</evidence>
<dbReference type="PIRSF" id="PIRSF000350">
    <property type="entry name" value="Mercury_reductase_MerA"/>
    <property type="match status" value="1"/>
</dbReference>
<feature type="binding site" evidence="4">
    <location>
        <position position="341"/>
    </location>
    <ligand>
        <name>FAD</name>
        <dbReference type="ChEBI" id="CHEBI:57692"/>
    </ligand>
</feature>
<sequence>MTLDYDVVIIGGSLAGRSAALMATQLKAKVALVEAKTDYGFIYHHVFSEIGRLAQQVSNAAQFGIGISKPPDIFYPTNVSNGTIHSSTEKTEALSLQDSFIAISSGKSQTPVMWSEALLYARGVSSNLEQFHSPAVLAAQGVDVVIGKGQFQASPDLVFAVNNRLLRARTYLLASGSVPVIPDIEGLQKTGFLTLSEIWQSLGSSTPPQNWVIIGGTPQSVEVAQTLVRLGCSVTLIVHHPSIIRHADPEIVQLLQAQLEAEGVRVLTNTTVTQVMLIEDKKWLQAGHKAIETDEILVATAQQPNIESLNLAAVGVKWHQRRLVVNEKLQTTNHQIYACGDVIGGYEFPHIANYEAGIALKNALFFPWNKVNYHCIPWGVCSHPMLAQVGWTEAQAKCQYGKNEIIVLRQYFKLLAVAQIQEETTGICKLIVRRNGEILGAGVLGAAANELINIIALAIAQKIKINHIANLAAIFPSFSEILEQTARQWHQQRLQNNTKLQDCLESFFHFRRDWKI</sequence>
<comment type="cofactor">
    <cofactor evidence="4">
        <name>FAD</name>
        <dbReference type="ChEBI" id="CHEBI:57692"/>
    </cofactor>
    <text evidence="4">Binds 1 FAD per subunit.</text>
</comment>
<dbReference type="EMBL" id="MRCA01000028">
    <property type="protein sequence ID" value="OKH10879.1"/>
    <property type="molecule type" value="Genomic_DNA"/>
</dbReference>
<dbReference type="PRINTS" id="PR00368">
    <property type="entry name" value="FADPNR"/>
</dbReference>